<proteinExistence type="predicted"/>
<feature type="transmembrane region" description="Helical" evidence="1">
    <location>
        <begin position="282"/>
        <end position="303"/>
    </location>
</feature>
<accession>A0A558DAM5</accession>
<feature type="transmembrane region" description="Helical" evidence="1">
    <location>
        <begin position="91"/>
        <end position="113"/>
    </location>
</feature>
<feature type="transmembrane region" description="Helical" evidence="1">
    <location>
        <begin position="7"/>
        <end position="26"/>
    </location>
</feature>
<evidence type="ECO:0000256" key="1">
    <source>
        <dbReference type="SAM" id="Phobius"/>
    </source>
</evidence>
<keyword evidence="1" id="KW-1133">Transmembrane helix</keyword>
<dbReference type="Proteomes" id="UP000317355">
    <property type="component" value="Unassembled WGS sequence"/>
</dbReference>
<keyword evidence="1" id="KW-0812">Transmembrane</keyword>
<reference evidence="2 3" key="1">
    <citation type="submission" date="2019-07" db="EMBL/GenBank/DDBJ databases">
        <title>The pathways for chlorine oxyanion respiration interact through the shared metabolite chlorate.</title>
        <authorList>
            <person name="Barnum T.P."/>
            <person name="Cheng Y."/>
            <person name="Hill K.A."/>
            <person name="Lucas L.N."/>
            <person name="Carlson H.K."/>
            <person name="Coates J.D."/>
        </authorList>
    </citation>
    <scope>NUCLEOTIDE SEQUENCE [LARGE SCALE GENOMIC DNA]</scope>
    <source>
        <strain evidence="2">BK-3</strain>
    </source>
</reference>
<comment type="caution">
    <text evidence="2">The sequence shown here is derived from an EMBL/GenBank/DDBJ whole genome shotgun (WGS) entry which is preliminary data.</text>
</comment>
<feature type="transmembrane region" description="Helical" evidence="1">
    <location>
        <begin position="226"/>
        <end position="248"/>
    </location>
</feature>
<protein>
    <recommendedName>
        <fullName evidence="4">O-antigen ligase domain-containing protein</fullName>
    </recommendedName>
</protein>
<feature type="transmembrane region" description="Helical" evidence="1">
    <location>
        <begin position="254"/>
        <end position="270"/>
    </location>
</feature>
<feature type="transmembrane region" description="Helical" evidence="1">
    <location>
        <begin position="125"/>
        <end position="145"/>
    </location>
</feature>
<name>A0A558DAM5_9GAMM</name>
<feature type="transmembrane region" description="Helical" evidence="1">
    <location>
        <begin position="405"/>
        <end position="422"/>
    </location>
</feature>
<feature type="transmembrane region" description="Helical" evidence="1">
    <location>
        <begin position="32"/>
        <end position="53"/>
    </location>
</feature>
<organism evidence="2 3">
    <name type="scientific">Sedimenticola thiotaurini</name>
    <dbReference type="NCBI Taxonomy" id="1543721"/>
    <lineage>
        <taxon>Bacteria</taxon>
        <taxon>Pseudomonadati</taxon>
        <taxon>Pseudomonadota</taxon>
        <taxon>Gammaproteobacteria</taxon>
        <taxon>Chromatiales</taxon>
        <taxon>Sedimenticolaceae</taxon>
        <taxon>Sedimenticola</taxon>
    </lineage>
</organism>
<dbReference type="AlphaFoldDB" id="A0A558DAM5"/>
<evidence type="ECO:0008006" key="4">
    <source>
        <dbReference type="Google" id="ProtNLM"/>
    </source>
</evidence>
<dbReference type="EMBL" id="VMRY01000010">
    <property type="protein sequence ID" value="TVT58082.1"/>
    <property type="molecule type" value="Genomic_DNA"/>
</dbReference>
<feature type="transmembrane region" description="Helical" evidence="1">
    <location>
        <begin position="195"/>
        <end position="214"/>
    </location>
</feature>
<feature type="transmembrane region" description="Helical" evidence="1">
    <location>
        <begin position="379"/>
        <end position="399"/>
    </location>
</feature>
<sequence>MSVFRGEYSRGSVFLPFVFALLMLFIQEGVSYYASVQTAALLFLMGIVFYSGAVVRVTPLLLAVFGLFTALLIVTAVLLPETISQNSPHIAVTTIGVVGYVVLILAMVSLYHIRADRLLLFYKHASVTTIVLIVMLVVVTELVLFPSLTREYFILQNADLVTNYSALSGLLDDLAMRSARGVRPDIDLFYGEQSFLSLVIFICLVSYLISSYALEDIRQADQKPSHGEGVQGVSVFMLVCGLGCMLYIQSFSSLFYAAIVGGFLLTNFLSHPGSMRLTPMKAVGAILFGVVIFMIVMQSYPYYLHRLETFSESLSAQQRFGVILDFLPQDFMFGLHDQDRMPSFGFHNGIIYIVMMAGLGGVSLIAYLLYRVALMARPLGLTALSVLAVLAVFSQNGAIFSPNKLVILSFLLLPLSCASQYLPQENPGRRRRISLIEAT</sequence>
<evidence type="ECO:0000313" key="2">
    <source>
        <dbReference type="EMBL" id="TVT58082.1"/>
    </source>
</evidence>
<feature type="transmembrane region" description="Helical" evidence="1">
    <location>
        <begin position="60"/>
        <end position="79"/>
    </location>
</feature>
<feature type="transmembrane region" description="Helical" evidence="1">
    <location>
        <begin position="350"/>
        <end position="370"/>
    </location>
</feature>
<keyword evidence="1" id="KW-0472">Membrane</keyword>
<gene>
    <name evidence="2" type="ORF">FHK82_05050</name>
</gene>
<evidence type="ECO:0000313" key="3">
    <source>
        <dbReference type="Proteomes" id="UP000317355"/>
    </source>
</evidence>